<accession>A0A1T5CV83</accession>
<dbReference type="InterPro" id="IPR000531">
    <property type="entry name" value="Beta-barrel_TonB"/>
</dbReference>
<dbReference type="InterPro" id="IPR008969">
    <property type="entry name" value="CarboxyPept-like_regulatory"/>
</dbReference>
<reference evidence="14" key="1">
    <citation type="submission" date="2017-02" db="EMBL/GenBank/DDBJ databases">
        <authorList>
            <person name="Varghese N."/>
            <person name="Submissions S."/>
        </authorList>
    </citation>
    <scope>NUCLEOTIDE SEQUENCE [LARGE SCALE GENOMIC DNA]</scope>
    <source>
        <strain evidence="14">DSM 24967</strain>
    </source>
</reference>
<evidence type="ECO:0000256" key="9">
    <source>
        <dbReference type="RuleBase" id="RU003357"/>
    </source>
</evidence>
<keyword evidence="14" id="KW-1185">Reference proteome</keyword>
<protein>
    <submittedName>
        <fullName evidence="13">TonB-linked outer membrane protein, SusC/RagA family</fullName>
    </submittedName>
</protein>
<feature type="domain" description="TonB-dependent receptor plug" evidence="12">
    <location>
        <begin position="144"/>
        <end position="253"/>
    </location>
</feature>
<dbReference type="InterPro" id="IPR036942">
    <property type="entry name" value="Beta-barrel_TonB_sf"/>
</dbReference>
<dbReference type="InterPro" id="IPR012910">
    <property type="entry name" value="Plug_dom"/>
</dbReference>
<dbReference type="Gene3D" id="2.60.40.1120">
    <property type="entry name" value="Carboxypeptidase-like, regulatory domain"/>
    <property type="match status" value="1"/>
</dbReference>
<keyword evidence="2 8" id="KW-0813">Transport</keyword>
<evidence type="ECO:0000256" key="8">
    <source>
        <dbReference type="PROSITE-ProRule" id="PRU01360"/>
    </source>
</evidence>
<keyword evidence="5 9" id="KW-0798">TonB box</keyword>
<evidence type="ECO:0000256" key="2">
    <source>
        <dbReference type="ARBA" id="ARBA00022448"/>
    </source>
</evidence>
<gene>
    <name evidence="13" type="ORF">SAMN05660349_02115</name>
</gene>
<dbReference type="Gene3D" id="2.170.130.10">
    <property type="entry name" value="TonB-dependent receptor, plug domain"/>
    <property type="match status" value="1"/>
</dbReference>
<dbReference type="Pfam" id="PF07715">
    <property type="entry name" value="Plug"/>
    <property type="match status" value="1"/>
</dbReference>
<dbReference type="NCBIfam" id="TIGR04056">
    <property type="entry name" value="OMP_RagA_SusC"/>
    <property type="match status" value="1"/>
</dbReference>
<dbReference type="SUPFAM" id="SSF49464">
    <property type="entry name" value="Carboxypeptidase regulatory domain-like"/>
    <property type="match status" value="1"/>
</dbReference>
<name>A0A1T5CV83_9BACT</name>
<dbReference type="NCBIfam" id="TIGR04057">
    <property type="entry name" value="SusC_RagA_signa"/>
    <property type="match status" value="1"/>
</dbReference>
<comment type="subcellular location">
    <subcellularLocation>
        <location evidence="1 8">Cell outer membrane</location>
        <topology evidence="1 8">Multi-pass membrane protein</topology>
    </subcellularLocation>
</comment>
<keyword evidence="4 8" id="KW-0812">Transmembrane</keyword>
<dbReference type="InterPro" id="IPR023996">
    <property type="entry name" value="TonB-dep_OMP_SusC/RagA"/>
</dbReference>
<sequence length="1079" mass="119297">MNLKSNTKKREYAFKLGNWPLGLAFLALLSSTSVFAENGSELKTGVTVTQQNSRTVSGIVKDATGETIIGANVSVKGTTTGTITDIDGKFSLNVPVGSTIKISYIGYQDFETVITTQSTLDVVLKVDSKTLDEVVVVGFGTQKKVNVTGAVSMVGSEVIESRPVQNVSQALQGVVPGLNFSVNTSGGALDNSLNVNIRGAGTIGSGSSSSPLVLIDGVEGNMNAINPQDIESISVLKDAASASIYGARGAFGVILITTKSGKSGRTNVNYSGNVRFTDALAIPEMLDSYKFAQYFNEAAKNSGQGAVFSETQMQRILAYQKGEITDGATINTTNNRWNNYTGANADTDWFKEMYKDWVPSHEHNLSVSGGSDKITYLVSGNFLDQNGLIAHGKDKFNRYTLNGKINATLSEYVKLNYSSKWIREDYKRPSYMTGLFFHNIARRWPVNPVYDPNGYYMEGNEVIQMEDGGIQKNQKDYSYQQLQLVIEPIKDWKIYAEGNLNTITNFQHWEVLPVYAHDVNGDQYAFSWDGRAVGSTTVNEYGYKENFMTTNIYSDYFKQFDNGHFIKVMGGFNAEVMKTRSLSAQGDGLITPSVPTVNTTTTNPSVGGGYAHWSTAGFFGRLNYNYKERYLVEANVRYDGTSRFVGDERWGVFPSFSLGWNIAREDFFADYTDKVSTLKLRGSWGQLGNMNTNNWYPFYQSMSVGTNNGYWLVDGEKTNTAYAPGIVSSLMTWETIESWNLGLDWGAFNNRLTGTFDYFKRSTKDMVGPAPELSSVLGTGVPQINNADMESYGFELEVSWRDRIGDLSYGVKAVLSDAQQKVTRYPNKSYSLGTWYNGRMNGDIWGYTTLGIAKSQEEMDAHLAKVNQSRLGNQWGAGDIMYADLNGDGEISNGANTLEDHGDMKIIGNNTPRYNFGITLDAAYKGFDFSVFFQGIGKRDYWVSGAYFWGATGGMWQSAGFTEHWDFFRGEDNPLGANLNAYYPRPLFTSGKNMQTQSRYLQDASYLRMKNIQLGYTLPKSMTTKVGMQMVRLYVSGDNLATISSMSKIFDPETIGGAWGDGKLYPLSKTISVGLNVNF</sequence>
<feature type="chain" id="PRO_5013273210" evidence="10">
    <location>
        <begin position="37"/>
        <end position="1079"/>
    </location>
</feature>
<evidence type="ECO:0000256" key="5">
    <source>
        <dbReference type="ARBA" id="ARBA00023077"/>
    </source>
</evidence>
<keyword evidence="3 8" id="KW-1134">Transmembrane beta strand</keyword>
<evidence type="ECO:0000313" key="14">
    <source>
        <dbReference type="Proteomes" id="UP000190852"/>
    </source>
</evidence>
<keyword evidence="7 8" id="KW-0998">Cell outer membrane</keyword>
<keyword evidence="10" id="KW-0732">Signal</keyword>
<dbReference type="FunFam" id="2.60.40.1120:FF:000003">
    <property type="entry name" value="Outer membrane protein Omp121"/>
    <property type="match status" value="1"/>
</dbReference>
<dbReference type="Gene3D" id="2.40.170.20">
    <property type="entry name" value="TonB-dependent receptor, beta-barrel domain"/>
    <property type="match status" value="1"/>
</dbReference>
<dbReference type="InterPro" id="IPR039426">
    <property type="entry name" value="TonB-dep_rcpt-like"/>
</dbReference>
<dbReference type="Pfam" id="PF13715">
    <property type="entry name" value="CarbopepD_reg_2"/>
    <property type="match status" value="1"/>
</dbReference>
<evidence type="ECO:0000256" key="6">
    <source>
        <dbReference type="ARBA" id="ARBA00023136"/>
    </source>
</evidence>
<dbReference type="Pfam" id="PF00593">
    <property type="entry name" value="TonB_dep_Rec_b-barrel"/>
    <property type="match status" value="1"/>
</dbReference>
<evidence type="ECO:0000259" key="11">
    <source>
        <dbReference type="Pfam" id="PF00593"/>
    </source>
</evidence>
<dbReference type="InterPro" id="IPR023997">
    <property type="entry name" value="TonB-dep_OMP_SusC/RagA_CS"/>
</dbReference>
<evidence type="ECO:0000256" key="4">
    <source>
        <dbReference type="ARBA" id="ARBA00022692"/>
    </source>
</evidence>
<dbReference type="GO" id="GO:0009279">
    <property type="term" value="C:cell outer membrane"/>
    <property type="evidence" value="ECO:0007669"/>
    <property type="project" value="UniProtKB-SubCell"/>
</dbReference>
<feature type="signal peptide" evidence="10">
    <location>
        <begin position="1"/>
        <end position="36"/>
    </location>
</feature>
<dbReference type="SUPFAM" id="SSF56935">
    <property type="entry name" value="Porins"/>
    <property type="match status" value="1"/>
</dbReference>
<evidence type="ECO:0000256" key="10">
    <source>
        <dbReference type="SAM" id="SignalP"/>
    </source>
</evidence>
<evidence type="ECO:0000259" key="12">
    <source>
        <dbReference type="Pfam" id="PF07715"/>
    </source>
</evidence>
<evidence type="ECO:0000256" key="7">
    <source>
        <dbReference type="ARBA" id="ARBA00023237"/>
    </source>
</evidence>
<dbReference type="InterPro" id="IPR037066">
    <property type="entry name" value="Plug_dom_sf"/>
</dbReference>
<evidence type="ECO:0000256" key="3">
    <source>
        <dbReference type="ARBA" id="ARBA00022452"/>
    </source>
</evidence>
<dbReference type="AlphaFoldDB" id="A0A1T5CV83"/>
<dbReference type="RefSeq" id="WP_079683611.1">
    <property type="nucleotide sequence ID" value="NZ_FUYQ01000014.1"/>
</dbReference>
<organism evidence="13 14">
    <name type="scientific">Parabacteroides chartae</name>
    <dbReference type="NCBI Taxonomy" id="1037355"/>
    <lineage>
        <taxon>Bacteria</taxon>
        <taxon>Pseudomonadati</taxon>
        <taxon>Bacteroidota</taxon>
        <taxon>Bacteroidia</taxon>
        <taxon>Bacteroidales</taxon>
        <taxon>Tannerellaceae</taxon>
        <taxon>Parabacteroides</taxon>
    </lineage>
</organism>
<keyword evidence="6 8" id="KW-0472">Membrane</keyword>
<comment type="similarity">
    <text evidence="8 9">Belongs to the TonB-dependent receptor family.</text>
</comment>
<feature type="domain" description="TonB-dependent receptor-like beta-barrel" evidence="11">
    <location>
        <begin position="441"/>
        <end position="1040"/>
    </location>
</feature>
<dbReference type="Proteomes" id="UP000190852">
    <property type="component" value="Unassembled WGS sequence"/>
</dbReference>
<proteinExistence type="inferred from homology"/>
<dbReference type="PROSITE" id="PS52016">
    <property type="entry name" value="TONB_DEPENDENT_REC_3"/>
    <property type="match status" value="1"/>
</dbReference>
<evidence type="ECO:0000313" key="13">
    <source>
        <dbReference type="EMBL" id="SKB63246.1"/>
    </source>
</evidence>
<evidence type="ECO:0000256" key="1">
    <source>
        <dbReference type="ARBA" id="ARBA00004571"/>
    </source>
</evidence>
<dbReference type="EMBL" id="FUYQ01000014">
    <property type="protein sequence ID" value="SKB63246.1"/>
    <property type="molecule type" value="Genomic_DNA"/>
</dbReference>